<protein>
    <submittedName>
        <fullName evidence="3">Uncharacterized protein</fullName>
    </submittedName>
</protein>
<evidence type="ECO:0000256" key="1">
    <source>
        <dbReference type="SAM" id="MobiDB-lite"/>
    </source>
</evidence>
<feature type="region of interest" description="Disordered" evidence="1">
    <location>
        <begin position="290"/>
        <end position="415"/>
    </location>
</feature>
<dbReference type="EMBL" id="HG671386">
    <property type="protein sequence ID" value="CDI80886.1"/>
    <property type="molecule type" value="Genomic_DNA"/>
</dbReference>
<dbReference type="Proteomes" id="UP000018050">
    <property type="component" value="Unassembled WGS sequence"/>
</dbReference>
<reference evidence="3" key="2">
    <citation type="submission" date="2013-10" db="EMBL/GenBank/DDBJ databases">
        <authorList>
            <person name="Aslett M."/>
        </authorList>
    </citation>
    <scope>NUCLEOTIDE SEQUENCE</scope>
    <source>
        <strain evidence="3">Houghton</strain>
    </source>
</reference>
<dbReference type="GeneID" id="25269920"/>
<evidence type="ECO:0000313" key="3">
    <source>
        <dbReference type="EMBL" id="CDI80886.1"/>
    </source>
</evidence>
<accession>U6GKY7</accession>
<keyword evidence="4" id="KW-1185">Reference proteome</keyword>
<feature type="transmembrane region" description="Helical" evidence="2">
    <location>
        <begin position="578"/>
        <end position="597"/>
    </location>
</feature>
<feature type="compositionally biased region" description="Basic residues" evidence="1">
    <location>
        <begin position="77"/>
        <end position="91"/>
    </location>
</feature>
<dbReference type="OMA" id="KFCLRFV"/>
<dbReference type="AlphaFoldDB" id="U6GKY7"/>
<organism evidence="3 4">
    <name type="scientific">Eimeria acervulina</name>
    <name type="common">Coccidian parasite</name>
    <dbReference type="NCBI Taxonomy" id="5801"/>
    <lineage>
        <taxon>Eukaryota</taxon>
        <taxon>Sar</taxon>
        <taxon>Alveolata</taxon>
        <taxon>Apicomplexa</taxon>
        <taxon>Conoidasida</taxon>
        <taxon>Coccidia</taxon>
        <taxon>Eucoccidiorida</taxon>
        <taxon>Eimeriorina</taxon>
        <taxon>Eimeriidae</taxon>
        <taxon>Eimeria</taxon>
    </lineage>
</organism>
<keyword evidence="2" id="KW-1133">Transmembrane helix</keyword>
<feature type="compositionally biased region" description="Polar residues" evidence="1">
    <location>
        <begin position="333"/>
        <end position="344"/>
    </location>
</feature>
<feature type="compositionally biased region" description="Low complexity" evidence="1">
    <location>
        <begin position="202"/>
        <end position="217"/>
    </location>
</feature>
<keyword evidence="2" id="KW-0472">Membrane</keyword>
<feature type="region of interest" description="Disordered" evidence="1">
    <location>
        <begin position="196"/>
        <end position="233"/>
    </location>
</feature>
<gene>
    <name evidence="3" type="ORF">EAH_00018500</name>
</gene>
<proteinExistence type="predicted"/>
<feature type="compositionally biased region" description="Polar residues" evidence="1">
    <location>
        <begin position="218"/>
        <end position="228"/>
    </location>
</feature>
<reference evidence="3" key="1">
    <citation type="submission" date="2013-10" db="EMBL/GenBank/DDBJ databases">
        <title>Genomic analysis of the causative agents of coccidiosis in chickens.</title>
        <authorList>
            <person name="Reid A.J."/>
            <person name="Blake D."/>
            <person name="Billington K."/>
            <person name="Browne H."/>
            <person name="Dunn M."/>
            <person name="Hung S."/>
            <person name="Kawahara F."/>
            <person name="Miranda-Saavedra D."/>
            <person name="Mourier T."/>
            <person name="Nagra H."/>
            <person name="Otto T.D."/>
            <person name="Rawlings N."/>
            <person name="Sanchez A."/>
            <person name="Sanders M."/>
            <person name="Subramaniam C."/>
            <person name="Tay Y."/>
            <person name="Dear P."/>
            <person name="Doerig C."/>
            <person name="Gruber A."/>
            <person name="Parkinson J."/>
            <person name="Shirley M."/>
            <person name="Wan K.L."/>
            <person name="Berriman M."/>
            <person name="Tomley F."/>
            <person name="Pain A."/>
        </authorList>
    </citation>
    <scope>NUCLEOTIDE SEQUENCE</scope>
    <source>
        <strain evidence="3">Houghton</strain>
    </source>
</reference>
<sequence length="611" mass="66666">MPLPSMPARALAQTIAAKQRTSTIFNDGAPARRPSACGADQQTQNFVRNLRAHTPRSPSVGRSSSSLASQPRERSQRHYMKATSSSRRRSRNAGLGDDVLGGGFPHQIAPSNYSPSSRLRSQSPCRSAIPPVASTATHVPTRAATMRQGPPLPRSRAPSVPRGLQLQQPPPTLSNGGLRQHGKCFAGISTYSSQLDSVHSSLLPRPRQQQKPQDPLQTNQGSLGSSWTVRDPLTSAGNAHADLVDIDDQPLQLDASDQRELAQLTASIERAALLCCSTETSNERTLASNASPYCTGSTAAPPRSSIESLSHFSGIPKGHDHSLTTVKRHQHIKGSTSTSQSAGRQQQEQPQQLEPLQQQNQQQQQQVMPRSWPFPPQPQEPSCGFNRGMERLEDISSGPRGGRRPGVAPSSFGIPEATPGHRVYCEGLRRLMGTMKFCLRFVVLLIVCLFRLLNTSYDSWSAANFRKAFEEILAGPANGGGNADTSKLQDLLKRISVGCTARSQQQQQQEQQQQHQPYQQQQCQPPYSSRNSANARSSLGSLQQYESNIGKNTPKRGFNFLSSGKKAEGEVLGLHRPALKALCLVVVVVSLLCWLFITTAPKEEFVDFDLM</sequence>
<dbReference type="VEuPathDB" id="ToxoDB:EAH_00018500"/>
<feature type="region of interest" description="Disordered" evidence="1">
    <location>
        <begin position="506"/>
        <end position="534"/>
    </location>
</feature>
<evidence type="ECO:0000256" key="2">
    <source>
        <dbReference type="SAM" id="Phobius"/>
    </source>
</evidence>
<evidence type="ECO:0000313" key="4">
    <source>
        <dbReference type="Proteomes" id="UP000018050"/>
    </source>
</evidence>
<feature type="compositionally biased region" description="Low complexity" evidence="1">
    <location>
        <begin position="345"/>
        <end position="366"/>
    </location>
</feature>
<keyword evidence="2" id="KW-0812">Transmembrane</keyword>
<dbReference type="OrthoDB" id="346785at2759"/>
<feature type="compositionally biased region" description="Polar residues" evidence="1">
    <location>
        <begin position="109"/>
        <end position="125"/>
    </location>
</feature>
<dbReference type="RefSeq" id="XP_013249217.1">
    <property type="nucleotide sequence ID" value="XM_013393763.1"/>
</dbReference>
<feature type="compositionally biased region" description="Low complexity" evidence="1">
    <location>
        <begin position="57"/>
        <end position="69"/>
    </location>
</feature>
<name>U6GKY7_EIMAC</name>
<feature type="transmembrane region" description="Helical" evidence="2">
    <location>
        <begin position="437"/>
        <end position="453"/>
    </location>
</feature>
<feature type="region of interest" description="Disordered" evidence="1">
    <location>
        <begin position="22"/>
        <end position="180"/>
    </location>
</feature>